<dbReference type="SUPFAM" id="SSF50249">
    <property type="entry name" value="Nucleic acid-binding proteins"/>
    <property type="match status" value="1"/>
</dbReference>
<dbReference type="GO" id="GO:0000049">
    <property type="term" value="F:tRNA binding"/>
    <property type="evidence" value="ECO:0007669"/>
    <property type="project" value="UniProtKB-KW"/>
</dbReference>
<dbReference type="FunFam" id="2.40.50.140:FF:000042">
    <property type="entry name" value="Methionine--tRNA ligase"/>
    <property type="match status" value="1"/>
</dbReference>
<keyword evidence="6" id="KW-0963">Cytoplasm</keyword>
<evidence type="ECO:0000256" key="5">
    <source>
        <dbReference type="ARBA" id="ARBA00018753"/>
    </source>
</evidence>
<comment type="caution">
    <text evidence="18">The sequence shown here is derived from an EMBL/GenBank/DDBJ whole genome shotgun (WGS) entry which is preliminary data.</text>
</comment>
<keyword evidence="8 18" id="KW-0436">Ligase</keyword>
<comment type="catalytic activity">
    <reaction evidence="15">
        <text>tRNA(Met) + L-methionine + ATP = L-methionyl-tRNA(Met) + AMP + diphosphate</text>
        <dbReference type="Rhea" id="RHEA:13481"/>
        <dbReference type="Rhea" id="RHEA-COMP:9667"/>
        <dbReference type="Rhea" id="RHEA-COMP:9698"/>
        <dbReference type="ChEBI" id="CHEBI:30616"/>
        <dbReference type="ChEBI" id="CHEBI:33019"/>
        <dbReference type="ChEBI" id="CHEBI:57844"/>
        <dbReference type="ChEBI" id="CHEBI:78442"/>
        <dbReference type="ChEBI" id="CHEBI:78530"/>
        <dbReference type="ChEBI" id="CHEBI:456215"/>
        <dbReference type="EC" id="6.1.1.10"/>
    </reaction>
</comment>
<dbReference type="InterPro" id="IPR002547">
    <property type="entry name" value="tRNA-bd_dom"/>
</dbReference>
<keyword evidence="13" id="KW-0030">Aminoacyl-tRNA synthetase</keyword>
<dbReference type="EMBL" id="DTCK01000039">
    <property type="protein sequence ID" value="HGQ36243.1"/>
    <property type="molecule type" value="Genomic_DNA"/>
</dbReference>
<evidence type="ECO:0000256" key="9">
    <source>
        <dbReference type="ARBA" id="ARBA00022741"/>
    </source>
</evidence>
<dbReference type="PROSITE" id="PS50886">
    <property type="entry name" value="TRBD"/>
    <property type="match status" value="1"/>
</dbReference>
<evidence type="ECO:0000256" key="4">
    <source>
        <dbReference type="ARBA" id="ARBA00012838"/>
    </source>
</evidence>
<dbReference type="Pfam" id="PF01588">
    <property type="entry name" value="tRNA_bind"/>
    <property type="match status" value="1"/>
</dbReference>
<evidence type="ECO:0000256" key="12">
    <source>
        <dbReference type="ARBA" id="ARBA00022917"/>
    </source>
</evidence>
<evidence type="ECO:0000256" key="7">
    <source>
        <dbReference type="ARBA" id="ARBA00022555"/>
    </source>
</evidence>
<evidence type="ECO:0000256" key="11">
    <source>
        <dbReference type="ARBA" id="ARBA00022884"/>
    </source>
</evidence>
<evidence type="ECO:0000256" key="6">
    <source>
        <dbReference type="ARBA" id="ARBA00022490"/>
    </source>
</evidence>
<comment type="function">
    <text evidence="1">Is required not only for elongation of protein synthesis but also for the initiation of all mRNA translation through initiator tRNA(fMet) aminoacylation.</text>
</comment>
<dbReference type="InterPro" id="IPR004495">
    <property type="entry name" value="Met-tRNA-synth_bsu_C"/>
</dbReference>
<evidence type="ECO:0000256" key="1">
    <source>
        <dbReference type="ARBA" id="ARBA00003314"/>
    </source>
</evidence>
<evidence type="ECO:0000259" key="16">
    <source>
        <dbReference type="PROSITE" id="PS50886"/>
    </source>
</evidence>
<evidence type="ECO:0000256" key="2">
    <source>
        <dbReference type="ARBA" id="ARBA00004496"/>
    </source>
</evidence>
<dbReference type="InterPro" id="IPR051270">
    <property type="entry name" value="Tyrosine-tRNA_ligase_regulator"/>
</dbReference>
<keyword evidence="10" id="KW-0067">ATP-binding</keyword>
<dbReference type="GO" id="GO:0006431">
    <property type="term" value="P:methionyl-tRNA aminoacylation"/>
    <property type="evidence" value="ECO:0007669"/>
    <property type="project" value="InterPro"/>
</dbReference>
<dbReference type="EMBL" id="DTBD01000022">
    <property type="protein sequence ID" value="HGQ64177.1"/>
    <property type="molecule type" value="Genomic_DNA"/>
</dbReference>
<comment type="subcellular location">
    <subcellularLocation>
        <location evidence="2">Cytoplasm</location>
    </subcellularLocation>
</comment>
<sequence>MPCGEQKGEASFQGVEFIDIDTFKKLDLRVGLVKTAEKVPGSKKLIKLVISLGNEDRQVIAGLAEWYKPEDLVNKYVVVVANLKPRKLMGLESWGMILATCDKGKPVILTVAEPVEPGSKIC</sequence>
<evidence type="ECO:0000256" key="3">
    <source>
        <dbReference type="ARBA" id="ARBA00011738"/>
    </source>
</evidence>
<keyword evidence="9" id="KW-0547">Nucleotide-binding</keyword>
<dbReference type="GO" id="GO:0004825">
    <property type="term" value="F:methionine-tRNA ligase activity"/>
    <property type="evidence" value="ECO:0007669"/>
    <property type="project" value="UniProtKB-EC"/>
</dbReference>
<dbReference type="PANTHER" id="PTHR11586:SF37">
    <property type="entry name" value="TRNA-BINDING DOMAIN-CONTAINING PROTEIN"/>
    <property type="match status" value="1"/>
</dbReference>
<protein>
    <recommendedName>
        <fullName evidence="5">Methionine--tRNA ligase</fullName>
        <ecNumber evidence="4">6.1.1.10</ecNumber>
    </recommendedName>
    <alternativeName>
        <fullName evidence="14">Methionyl-tRNA synthetase</fullName>
    </alternativeName>
</protein>
<comment type="subunit">
    <text evidence="3">Homodimer.</text>
</comment>
<dbReference type="GO" id="GO:0005737">
    <property type="term" value="C:cytoplasm"/>
    <property type="evidence" value="ECO:0007669"/>
    <property type="project" value="UniProtKB-SubCell"/>
</dbReference>
<evidence type="ECO:0000256" key="10">
    <source>
        <dbReference type="ARBA" id="ARBA00022840"/>
    </source>
</evidence>
<keyword evidence="12" id="KW-0648">Protein biosynthesis</keyword>
<dbReference type="PANTHER" id="PTHR11586">
    <property type="entry name" value="TRNA-AMINOACYLATION COFACTOR ARC1 FAMILY MEMBER"/>
    <property type="match status" value="1"/>
</dbReference>
<feature type="domain" description="TRNA-binding" evidence="16">
    <location>
        <begin position="22"/>
        <end position="122"/>
    </location>
</feature>
<accession>A0A7C4JJ21</accession>
<evidence type="ECO:0000313" key="17">
    <source>
        <dbReference type="EMBL" id="HGQ36243.1"/>
    </source>
</evidence>
<dbReference type="InterPro" id="IPR012340">
    <property type="entry name" value="NA-bd_OB-fold"/>
</dbReference>
<dbReference type="Gene3D" id="2.40.50.140">
    <property type="entry name" value="Nucleic acid-binding proteins"/>
    <property type="match status" value="1"/>
</dbReference>
<evidence type="ECO:0000256" key="14">
    <source>
        <dbReference type="ARBA" id="ARBA00030904"/>
    </source>
</evidence>
<proteinExistence type="predicted"/>
<dbReference type="AlphaFoldDB" id="A0A7C4JJ21"/>
<dbReference type="CDD" id="cd02800">
    <property type="entry name" value="tRNA_bind_EcMetRS_like"/>
    <property type="match status" value="1"/>
</dbReference>
<name>A0A7C4JJ21_9CREN</name>
<dbReference type="NCBIfam" id="TIGR00399">
    <property type="entry name" value="metG_C_term"/>
    <property type="match status" value="1"/>
</dbReference>
<evidence type="ECO:0000256" key="15">
    <source>
        <dbReference type="ARBA" id="ARBA00047364"/>
    </source>
</evidence>
<gene>
    <name evidence="18" type="primary">metG</name>
    <name evidence="18" type="ORF">ENU08_02925</name>
    <name evidence="17" type="ORF">ENU41_06160</name>
</gene>
<evidence type="ECO:0000313" key="18">
    <source>
        <dbReference type="EMBL" id="HGQ64177.1"/>
    </source>
</evidence>
<keyword evidence="11" id="KW-0694">RNA-binding</keyword>
<reference evidence="18" key="1">
    <citation type="journal article" date="2020" name="mSystems">
        <title>Genome- and Community-Level Interaction Insights into Carbon Utilization and Element Cycling Functions of Hydrothermarchaeota in Hydrothermal Sediment.</title>
        <authorList>
            <person name="Zhou Z."/>
            <person name="Liu Y."/>
            <person name="Xu W."/>
            <person name="Pan J."/>
            <person name="Luo Z.H."/>
            <person name="Li M."/>
        </authorList>
    </citation>
    <scope>NUCLEOTIDE SEQUENCE [LARGE SCALE GENOMIC DNA]</scope>
    <source>
        <strain evidence="18">SpSt-637</strain>
        <strain evidence="17">SpSt-667</strain>
    </source>
</reference>
<evidence type="ECO:0000256" key="8">
    <source>
        <dbReference type="ARBA" id="ARBA00022598"/>
    </source>
</evidence>
<evidence type="ECO:0000256" key="13">
    <source>
        <dbReference type="ARBA" id="ARBA00023146"/>
    </source>
</evidence>
<dbReference type="EC" id="6.1.1.10" evidence="4"/>
<organism evidence="18">
    <name type="scientific">Ignisphaera aggregans</name>
    <dbReference type="NCBI Taxonomy" id="334771"/>
    <lineage>
        <taxon>Archaea</taxon>
        <taxon>Thermoproteota</taxon>
        <taxon>Thermoprotei</taxon>
        <taxon>Desulfurococcales</taxon>
        <taxon>Desulfurococcaceae</taxon>
        <taxon>Ignisphaera</taxon>
    </lineage>
</organism>
<dbReference type="GO" id="GO:0005524">
    <property type="term" value="F:ATP binding"/>
    <property type="evidence" value="ECO:0007669"/>
    <property type="project" value="UniProtKB-KW"/>
</dbReference>
<keyword evidence="7" id="KW-0820">tRNA-binding</keyword>